<proteinExistence type="predicted"/>
<dbReference type="Gene3D" id="3.90.550.10">
    <property type="entry name" value="Spore Coat Polysaccharide Biosynthesis Protein SpsA, Chain A"/>
    <property type="match status" value="1"/>
</dbReference>
<dbReference type="RefSeq" id="WP_039753656.1">
    <property type="nucleotide sequence ID" value="NZ_JTCM02000007.1"/>
</dbReference>
<dbReference type="Pfam" id="PF00535">
    <property type="entry name" value="Glycos_transf_2"/>
    <property type="match status" value="1"/>
</dbReference>
<feature type="domain" description="Glycosyltransferase 2-like" evidence="1">
    <location>
        <begin position="13"/>
        <end position="123"/>
    </location>
</feature>
<dbReference type="PANTHER" id="PTHR43179:SF7">
    <property type="entry name" value="RHAMNOSYLTRANSFERASE WBBL"/>
    <property type="match status" value="1"/>
</dbReference>
<dbReference type="GO" id="GO:0016740">
    <property type="term" value="F:transferase activity"/>
    <property type="evidence" value="ECO:0007669"/>
    <property type="project" value="UniProtKB-KW"/>
</dbReference>
<evidence type="ECO:0000313" key="2">
    <source>
        <dbReference type="EMBL" id="NEU72088.1"/>
    </source>
</evidence>
<dbReference type="AlphaFoldDB" id="A0A846H511"/>
<protein>
    <submittedName>
        <fullName evidence="2">Glycosyltransferase</fullName>
    </submittedName>
</protein>
<reference evidence="2 3" key="1">
    <citation type="journal article" date="2015" name="Genome Announc.">
        <title>Draft Genome Sequence of Cyanobacterium Hassallia byssoidea Strain VB512170, Isolated from Monuments in India.</title>
        <authorList>
            <person name="Singh D."/>
            <person name="Chandrababunaidu M.M."/>
            <person name="Panda A."/>
            <person name="Sen D."/>
            <person name="Bhattacharyya S."/>
            <person name="Adhikary S.P."/>
            <person name="Tripathy S."/>
        </authorList>
    </citation>
    <scope>NUCLEOTIDE SEQUENCE [LARGE SCALE GENOMIC DNA]</scope>
    <source>
        <strain evidence="2 3">VB512170</strain>
    </source>
</reference>
<dbReference type="Proteomes" id="UP000031549">
    <property type="component" value="Unassembled WGS sequence"/>
</dbReference>
<dbReference type="PANTHER" id="PTHR43179">
    <property type="entry name" value="RHAMNOSYLTRANSFERASE WBBL"/>
    <property type="match status" value="1"/>
</dbReference>
<dbReference type="SUPFAM" id="SSF53448">
    <property type="entry name" value="Nucleotide-diphospho-sugar transferases"/>
    <property type="match status" value="1"/>
</dbReference>
<keyword evidence="3" id="KW-1185">Reference proteome</keyword>
<gene>
    <name evidence="2" type="ORF">PI95_005745</name>
</gene>
<sequence length="352" mass="40907">MNIPAIAEPEVTIIVAPRERFSYTRESLESIYQNTEYPFKLIYVDGNSPSDIQRHLEEQAQEKQFKLIRTDYYLSPNRARNLGLRQVNSKYVVFMDNDVIVTPGWLKALVNCAEETKATVVSPLICQNLPLHSEVHCAGGESGVKVEIKGDKTRRKIIEKIYKQGRMVEDILPQLQRQKTGLAEFHCMIVRTEIFKQIGVLDEKLMNTKEHVDLCMLVTEAGGSIYLEPESLITYVPGPPLKWTDLHFYMLRWSDAWELSSLKHLRDKWNLTEDEYFQKRYDTLGRRRRDTIIAPLIKSVFGRRIYRAESLLMKLDRALNRYLSDRYARKHLQSLQNQSSQPVKSAIAASQR</sequence>
<name>A0A846H511_9CYAN</name>
<organism evidence="2 3">
    <name type="scientific">Hassallia byssoidea VB512170</name>
    <dbReference type="NCBI Taxonomy" id="1304833"/>
    <lineage>
        <taxon>Bacteria</taxon>
        <taxon>Bacillati</taxon>
        <taxon>Cyanobacteriota</taxon>
        <taxon>Cyanophyceae</taxon>
        <taxon>Nostocales</taxon>
        <taxon>Tolypothrichaceae</taxon>
        <taxon>Hassallia</taxon>
    </lineage>
</organism>
<comment type="caution">
    <text evidence="2">The sequence shown here is derived from an EMBL/GenBank/DDBJ whole genome shotgun (WGS) entry which is preliminary data.</text>
</comment>
<keyword evidence="2" id="KW-0808">Transferase</keyword>
<dbReference type="EMBL" id="JTCM02000007">
    <property type="protein sequence ID" value="NEU72088.1"/>
    <property type="molecule type" value="Genomic_DNA"/>
</dbReference>
<evidence type="ECO:0000259" key="1">
    <source>
        <dbReference type="Pfam" id="PF00535"/>
    </source>
</evidence>
<accession>A0A846H511</accession>
<evidence type="ECO:0000313" key="3">
    <source>
        <dbReference type="Proteomes" id="UP000031549"/>
    </source>
</evidence>
<dbReference type="InterPro" id="IPR029044">
    <property type="entry name" value="Nucleotide-diphossugar_trans"/>
</dbReference>
<dbReference type="InterPro" id="IPR001173">
    <property type="entry name" value="Glyco_trans_2-like"/>
</dbReference>